<name>A0A926HQ63_9FIRM</name>
<dbReference type="InterPro" id="IPR036259">
    <property type="entry name" value="MFS_trans_sf"/>
</dbReference>
<comment type="subcellular location">
    <subcellularLocation>
        <location evidence="1">Cell membrane</location>
        <topology evidence="1">Multi-pass membrane protein</topology>
    </subcellularLocation>
</comment>
<sequence>MNHSKTIRALKPRSGFPAFVILWATQALSTLGSSMTGFALVIWSYRQQGSALTTALLSVCTYAPYVLIGFFAGALSDRWDKCRTLLVCDTLAALSTLSVFVLYRAGSLAVWHLYVLNAANGFMNAFQQPAGDVAVSLLAPREQYQRVGGMQSFSNSLVTILTPIFASAVLAFGGMETIIILDLSSFCVAFLALVLLIRIPAAPPAGAPKSVLREGLEGLIYLRRHRGVLDLILFLAAINLTASVFNAALPAMLLSRKGGGEMALGLVNTCTGLATVAGSVAVSLMPPPKSRVRVICNTLLFSMGIENILLAFGRELWIWCLAGVLGWLLIPVMNANMNALLRSYIPLDLQGRVFAARNTLQFFTIPLGYLLGGILVDRVFEPLLAAQTPGSVLQLLFGDSKGSGAAMLFAVLAVTGELTCLIFRRDRHIWALEKSK</sequence>
<evidence type="ECO:0000256" key="3">
    <source>
        <dbReference type="ARBA" id="ARBA00022692"/>
    </source>
</evidence>
<keyword evidence="4 6" id="KW-1133">Transmembrane helix</keyword>
<feature type="transmembrane region" description="Helical" evidence="6">
    <location>
        <begin position="84"/>
        <end position="103"/>
    </location>
</feature>
<feature type="transmembrane region" description="Helical" evidence="6">
    <location>
        <begin position="231"/>
        <end position="253"/>
    </location>
</feature>
<gene>
    <name evidence="7" type="ORF">H8695_04825</name>
</gene>
<feature type="transmembrane region" description="Helical" evidence="6">
    <location>
        <begin position="358"/>
        <end position="376"/>
    </location>
</feature>
<dbReference type="Proteomes" id="UP000620366">
    <property type="component" value="Unassembled WGS sequence"/>
</dbReference>
<dbReference type="EMBL" id="JACRSP010000002">
    <property type="protein sequence ID" value="MBC8536012.1"/>
    <property type="molecule type" value="Genomic_DNA"/>
</dbReference>
<evidence type="ECO:0000256" key="6">
    <source>
        <dbReference type="SAM" id="Phobius"/>
    </source>
</evidence>
<dbReference type="GO" id="GO:0022857">
    <property type="term" value="F:transmembrane transporter activity"/>
    <property type="evidence" value="ECO:0007669"/>
    <property type="project" value="InterPro"/>
</dbReference>
<dbReference type="Gene3D" id="1.20.1250.20">
    <property type="entry name" value="MFS general substrate transporter like domains"/>
    <property type="match status" value="1"/>
</dbReference>
<feature type="transmembrane region" description="Helical" evidence="6">
    <location>
        <begin position="178"/>
        <end position="199"/>
    </location>
</feature>
<dbReference type="CDD" id="cd06173">
    <property type="entry name" value="MFS_MefA_like"/>
    <property type="match status" value="1"/>
</dbReference>
<evidence type="ECO:0000313" key="7">
    <source>
        <dbReference type="EMBL" id="MBC8536012.1"/>
    </source>
</evidence>
<feature type="transmembrane region" description="Helical" evidence="6">
    <location>
        <begin position="316"/>
        <end position="337"/>
    </location>
</feature>
<organism evidence="7 8">
    <name type="scientific">Feifania hominis</name>
    <dbReference type="NCBI Taxonomy" id="2763660"/>
    <lineage>
        <taxon>Bacteria</taxon>
        <taxon>Bacillati</taxon>
        <taxon>Bacillota</taxon>
        <taxon>Clostridia</taxon>
        <taxon>Eubacteriales</taxon>
        <taxon>Feifaniaceae</taxon>
        <taxon>Feifania</taxon>
    </lineage>
</organism>
<dbReference type="RefSeq" id="WP_249299768.1">
    <property type="nucleotide sequence ID" value="NZ_JACRSP010000002.1"/>
</dbReference>
<accession>A0A926HQ63</accession>
<evidence type="ECO:0000256" key="5">
    <source>
        <dbReference type="ARBA" id="ARBA00023136"/>
    </source>
</evidence>
<evidence type="ECO:0000256" key="4">
    <source>
        <dbReference type="ARBA" id="ARBA00022989"/>
    </source>
</evidence>
<reference evidence="7" key="1">
    <citation type="submission" date="2020-08" db="EMBL/GenBank/DDBJ databases">
        <title>Genome public.</title>
        <authorList>
            <person name="Liu C."/>
            <person name="Sun Q."/>
        </authorList>
    </citation>
    <scope>NUCLEOTIDE SEQUENCE</scope>
    <source>
        <strain evidence="7">BX7</strain>
    </source>
</reference>
<evidence type="ECO:0000313" key="8">
    <source>
        <dbReference type="Proteomes" id="UP000620366"/>
    </source>
</evidence>
<keyword evidence="2" id="KW-1003">Cell membrane</keyword>
<dbReference type="SUPFAM" id="SSF103473">
    <property type="entry name" value="MFS general substrate transporter"/>
    <property type="match status" value="1"/>
</dbReference>
<keyword evidence="3 6" id="KW-0812">Transmembrane</keyword>
<feature type="transmembrane region" description="Helical" evidence="6">
    <location>
        <begin position="405"/>
        <end position="423"/>
    </location>
</feature>
<keyword evidence="5 6" id="KW-0472">Membrane</keyword>
<dbReference type="PANTHER" id="PTHR23513">
    <property type="entry name" value="INTEGRAL MEMBRANE EFFLUX PROTEIN-RELATED"/>
    <property type="match status" value="1"/>
</dbReference>
<feature type="transmembrane region" description="Helical" evidence="6">
    <location>
        <begin position="147"/>
        <end position="172"/>
    </location>
</feature>
<evidence type="ECO:0000256" key="1">
    <source>
        <dbReference type="ARBA" id="ARBA00004651"/>
    </source>
</evidence>
<feature type="transmembrane region" description="Helical" evidence="6">
    <location>
        <begin position="292"/>
        <end position="310"/>
    </location>
</feature>
<dbReference type="Pfam" id="PF07690">
    <property type="entry name" value="MFS_1"/>
    <property type="match status" value="1"/>
</dbReference>
<dbReference type="GO" id="GO:0005886">
    <property type="term" value="C:plasma membrane"/>
    <property type="evidence" value="ECO:0007669"/>
    <property type="project" value="UniProtKB-SubCell"/>
</dbReference>
<comment type="caution">
    <text evidence="7">The sequence shown here is derived from an EMBL/GenBank/DDBJ whole genome shotgun (WGS) entry which is preliminary data.</text>
</comment>
<dbReference type="PANTHER" id="PTHR23513:SF6">
    <property type="entry name" value="MAJOR FACILITATOR SUPERFAMILY ASSOCIATED DOMAIN-CONTAINING PROTEIN"/>
    <property type="match status" value="1"/>
</dbReference>
<dbReference type="AlphaFoldDB" id="A0A926HQ63"/>
<keyword evidence="8" id="KW-1185">Reference proteome</keyword>
<proteinExistence type="predicted"/>
<feature type="transmembrane region" description="Helical" evidence="6">
    <location>
        <begin position="51"/>
        <end position="72"/>
    </location>
</feature>
<dbReference type="InterPro" id="IPR011701">
    <property type="entry name" value="MFS"/>
</dbReference>
<protein>
    <submittedName>
        <fullName evidence="7">MFS transporter</fullName>
    </submittedName>
</protein>
<feature type="transmembrane region" description="Helical" evidence="6">
    <location>
        <begin position="20"/>
        <end position="45"/>
    </location>
</feature>
<evidence type="ECO:0000256" key="2">
    <source>
        <dbReference type="ARBA" id="ARBA00022475"/>
    </source>
</evidence>
<feature type="transmembrane region" description="Helical" evidence="6">
    <location>
        <begin position="265"/>
        <end position="285"/>
    </location>
</feature>